<name>A0A850R3U7_9LACO</name>
<dbReference type="EC" id="2.7.1.26" evidence="14"/>
<dbReference type="Proteomes" id="UP000563523">
    <property type="component" value="Unassembled WGS sequence"/>
</dbReference>
<dbReference type="GO" id="GO:0008531">
    <property type="term" value="F:riboflavin kinase activity"/>
    <property type="evidence" value="ECO:0007669"/>
    <property type="project" value="UniProtKB-UniRule"/>
</dbReference>
<comment type="pathway">
    <text evidence="1 14">Cofactor biosynthesis; FAD biosynthesis; FAD from FMN: step 1/1.</text>
</comment>
<dbReference type="PANTHER" id="PTHR22749:SF6">
    <property type="entry name" value="RIBOFLAVIN KINASE"/>
    <property type="match status" value="1"/>
</dbReference>
<evidence type="ECO:0000313" key="17">
    <source>
        <dbReference type="Proteomes" id="UP000563523"/>
    </source>
</evidence>
<evidence type="ECO:0000256" key="7">
    <source>
        <dbReference type="ARBA" id="ARBA00022741"/>
    </source>
</evidence>
<comment type="pathway">
    <text evidence="2 14">Cofactor biosynthesis; FMN biosynthesis; FMN from riboflavin (ATP route): step 1/1.</text>
</comment>
<keyword evidence="10 14" id="KW-0067">ATP-binding</keyword>
<gene>
    <name evidence="16" type="primary">ribF</name>
    <name evidence="16" type="ORF">HU830_07745</name>
</gene>
<dbReference type="NCBIfam" id="TIGR00083">
    <property type="entry name" value="ribF"/>
    <property type="match status" value="1"/>
</dbReference>
<proteinExistence type="inferred from homology"/>
<keyword evidence="7 14" id="KW-0547">Nucleotide-binding</keyword>
<evidence type="ECO:0000256" key="8">
    <source>
        <dbReference type="ARBA" id="ARBA00022777"/>
    </source>
</evidence>
<dbReference type="InterPro" id="IPR023465">
    <property type="entry name" value="Riboflavin_kinase_dom_sf"/>
</dbReference>
<dbReference type="InterPro" id="IPR023468">
    <property type="entry name" value="Riboflavin_kinase"/>
</dbReference>
<dbReference type="EMBL" id="JABZEC010000007">
    <property type="protein sequence ID" value="NVY97040.1"/>
    <property type="molecule type" value="Genomic_DNA"/>
</dbReference>
<evidence type="ECO:0000256" key="5">
    <source>
        <dbReference type="ARBA" id="ARBA00022679"/>
    </source>
</evidence>
<comment type="catalytic activity">
    <reaction evidence="13 14">
        <text>FMN + ATP + H(+) = FAD + diphosphate</text>
        <dbReference type="Rhea" id="RHEA:17237"/>
        <dbReference type="ChEBI" id="CHEBI:15378"/>
        <dbReference type="ChEBI" id="CHEBI:30616"/>
        <dbReference type="ChEBI" id="CHEBI:33019"/>
        <dbReference type="ChEBI" id="CHEBI:57692"/>
        <dbReference type="ChEBI" id="CHEBI:58210"/>
        <dbReference type="EC" id="2.7.7.2"/>
    </reaction>
</comment>
<dbReference type="GO" id="GO:0009231">
    <property type="term" value="P:riboflavin biosynthetic process"/>
    <property type="evidence" value="ECO:0007669"/>
    <property type="project" value="InterPro"/>
</dbReference>
<keyword evidence="17" id="KW-1185">Reference proteome</keyword>
<reference evidence="16 17" key="1">
    <citation type="submission" date="2020-06" db="EMBL/GenBank/DDBJ databases">
        <authorList>
            <person name="Kang J."/>
        </authorList>
    </citation>
    <scope>NUCLEOTIDE SEQUENCE [LARGE SCALE GENOMIC DNA]</scope>
    <source>
        <strain evidence="16 17">DCY120</strain>
    </source>
</reference>
<dbReference type="EC" id="2.7.7.2" evidence="14"/>
<evidence type="ECO:0000256" key="1">
    <source>
        <dbReference type="ARBA" id="ARBA00004726"/>
    </source>
</evidence>
<dbReference type="Gene3D" id="2.40.30.30">
    <property type="entry name" value="Riboflavin kinase-like"/>
    <property type="match status" value="1"/>
</dbReference>
<keyword evidence="9 14" id="KW-0274">FAD</keyword>
<evidence type="ECO:0000259" key="15">
    <source>
        <dbReference type="SMART" id="SM00904"/>
    </source>
</evidence>
<dbReference type="GO" id="GO:0006747">
    <property type="term" value="P:FAD biosynthetic process"/>
    <property type="evidence" value="ECO:0007669"/>
    <property type="project" value="UniProtKB-UniRule"/>
</dbReference>
<dbReference type="SUPFAM" id="SSF52374">
    <property type="entry name" value="Nucleotidylyl transferase"/>
    <property type="match status" value="1"/>
</dbReference>
<keyword evidence="8 14" id="KW-0418">Kinase</keyword>
<dbReference type="GO" id="GO:0003919">
    <property type="term" value="F:FMN adenylyltransferase activity"/>
    <property type="evidence" value="ECO:0007669"/>
    <property type="project" value="UniProtKB-UniRule"/>
</dbReference>
<keyword evidence="11" id="KW-0511">Multifunctional enzyme</keyword>
<evidence type="ECO:0000256" key="6">
    <source>
        <dbReference type="ARBA" id="ARBA00022695"/>
    </source>
</evidence>
<dbReference type="InterPro" id="IPR015865">
    <property type="entry name" value="Riboflavin_kinase_bac/euk"/>
</dbReference>
<evidence type="ECO:0000256" key="2">
    <source>
        <dbReference type="ARBA" id="ARBA00005201"/>
    </source>
</evidence>
<keyword evidence="5 14" id="KW-0808">Transferase</keyword>
<dbReference type="GO" id="GO:0009398">
    <property type="term" value="P:FMN biosynthetic process"/>
    <property type="evidence" value="ECO:0007669"/>
    <property type="project" value="UniProtKB-UniRule"/>
</dbReference>
<dbReference type="AlphaFoldDB" id="A0A850R3U7"/>
<evidence type="ECO:0000256" key="12">
    <source>
        <dbReference type="ARBA" id="ARBA00047880"/>
    </source>
</evidence>
<evidence type="ECO:0000256" key="13">
    <source>
        <dbReference type="ARBA" id="ARBA00049494"/>
    </source>
</evidence>
<organism evidence="16 17">
    <name type="scientific">Bombilactobacillus apium</name>
    <dbReference type="NCBI Taxonomy" id="2675299"/>
    <lineage>
        <taxon>Bacteria</taxon>
        <taxon>Bacillati</taxon>
        <taxon>Bacillota</taxon>
        <taxon>Bacilli</taxon>
        <taxon>Lactobacillales</taxon>
        <taxon>Lactobacillaceae</taxon>
        <taxon>Bombilactobacillus</taxon>
    </lineage>
</organism>
<evidence type="ECO:0000313" key="16">
    <source>
        <dbReference type="EMBL" id="NVY97040.1"/>
    </source>
</evidence>
<keyword evidence="6 14" id="KW-0548">Nucleotidyltransferase</keyword>
<dbReference type="NCBIfam" id="NF004162">
    <property type="entry name" value="PRK05627.1-5"/>
    <property type="match status" value="1"/>
</dbReference>
<evidence type="ECO:0000256" key="10">
    <source>
        <dbReference type="ARBA" id="ARBA00022840"/>
    </source>
</evidence>
<dbReference type="CDD" id="cd02064">
    <property type="entry name" value="FAD_synthetase_N"/>
    <property type="match status" value="1"/>
</dbReference>
<dbReference type="FunFam" id="3.40.50.620:FF:000021">
    <property type="entry name" value="Riboflavin biosynthesis protein"/>
    <property type="match status" value="1"/>
</dbReference>
<comment type="similarity">
    <text evidence="14">Belongs to the ribF family.</text>
</comment>
<dbReference type="InterPro" id="IPR015864">
    <property type="entry name" value="FAD_synthase"/>
</dbReference>
<keyword evidence="3 14" id="KW-0285">Flavoprotein</keyword>
<evidence type="ECO:0000256" key="9">
    <source>
        <dbReference type="ARBA" id="ARBA00022827"/>
    </source>
</evidence>
<dbReference type="GO" id="GO:0005524">
    <property type="term" value="F:ATP binding"/>
    <property type="evidence" value="ECO:0007669"/>
    <property type="project" value="UniProtKB-UniRule"/>
</dbReference>
<evidence type="ECO:0000256" key="11">
    <source>
        <dbReference type="ARBA" id="ARBA00023268"/>
    </source>
</evidence>
<dbReference type="UniPathway" id="UPA00277">
    <property type="reaction ID" value="UER00407"/>
</dbReference>
<sequence length="312" mass="35644">MQVQTLRYPQRPQLDPKKQVLAAGFFDGVHLGHQNVIKTAIRLAQTKGLVSAVLTFDRHPSLVYGKNKGIAYQYLSPLKRKLHLFQELGVDLVYIAEFNAQFSHLAPRAFVEEVLEQLNLDTLVAGFDWTFGPQKLANMTTLPQLAQDQFQVVQIPKLQFEQEKISSTKIRQCLLQKQPEQANLLLGYNYQNTGIVAHGRRVGRQLGFPTANLQIPAEQLLPAEGVYITRVQVQGTWHPAMTSIGRNVTFELGDNPVTVEANLLDFSQNIYDQQVRIEWLSYLRSEIKFANQTELIQQMNHDRAQTQKYFQK</sequence>
<evidence type="ECO:0000256" key="14">
    <source>
        <dbReference type="PIRNR" id="PIRNR004491"/>
    </source>
</evidence>
<comment type="catalytic activity">
    <reaction evidence="12 14">
        <text>riboflavin + ATP = FMN + ADP + H(+)</text>
        <dbReference type="Rhea" id="RHEA:14357"/>
        <dbReference type="ChEBI" id="CHEBI:15378"/>
        <dbReference type="ChEBI" id="CHEBI:30616"/>
        <dbReference type="ChEBI" id="CHEBI:57986"/>
        <dbReference type="ChEBI" id="CHEBI:58210"/>
        <dbReference type="ChEBI" id="CHEBI:456216"/>
        <dbReference type="EC" id="2.7.1.26"/>
    </reaction>
</comment>
<evidence type="ECO:0000256" key="3">
    <source>
        <dbReference type="ARBA" id="ARBA00022630"/>
    </source>
</evidence>
<dbReference type="UniPathway" id="UPA00276">
    <property type="reaction ID" value="UER00406"/>
</dbReference>
<accession>A0A850R3U7</accession>
<dbReference type="Pfam" id="PF01687">
    <property type="entry name" value="Flavokinase"/>
    <property type="match status" value="1"/>
</dbReference>
<dbReference type="Gene3D" id="3.40.50.620">
    <property type="entry name" value="HUPs"/>
    <property type="match status" value="1"/>
</dbReference>
<keyword evidence="4 14" id="KW-0288">FMN</keyword>
<dbReference type="PANTHER" id="PTHR22749">
    <property type="entry name" value="RIBOFLAVIN KINASE/FMN ADENYLYLTRANSFERASE"/>
    <property type="match status" value="1"/>
</dbReference>
<feature type="domain" description="Riboflavin kinase" evidence="15">
    <location>
        <begin position="185"/>
        <end position="311"/>
    </location>
</feature>
<dbReference type="SMART" id="SM00904">
    <property type="entry name" value="Flavokinase"/>
    <property type="match status" value="1"/>
</dbReference>
<dbReference type="InterPro" id="IPR002606">
    <property type="entry name" value="Riboflavin_kinase_bac"/>
</dbReference>
<dbReference type="RefSeq" id="WP_176943202.1">
    <property type="nucleotide sequence ID" value="NZ_JABZEC010000007.1"/>
</dbReference>
<comment type="caution">
    <text evidence="16">The sequence shown here is derived from an EMBL/GenBank/DDBJ whole genome shotgun (WGS) entry which is preliminary data.</text>
</comment>
<evidence type="ECO:0000256" key="4">
    <source>
        <dbReference type="ARBA" id="ARBA00022643"/>
    </source>
</evidence>
<dbReference type="SUPFAM" id="SSF82114">
    <property type="entry name" value="Riboflavin kinase-like"/>
    <property type="match status" value="1"/>
</dbReference>
<protein>
    <recommendedName>
        <fullName evidence="14">Riboflavin biosynthesis protein</fullName>
    </recommendedName>
    <domain>
        <recommendedName>
            <fullName evidence="14">Riboflavin kinase</fullName>
            <ecNumber evidence="14">2.7.1.26</ecNumber>
        </recommendedName>
        <alternativeName>
            <fullName evidence="14">Flavokinase</fullName>
        </alternativeName>
    </domain>
    <domain>
        <recommendedName>
            <fullName evidence="14">FMN adenylyltransferase</fullName>
            <ecNumber evidence="14">2.7.7.2</ecNumber>
        </recommendedName>
        <alternativeName>
            <fullName evidence="14">FAD pyrophosphorylase</fullName>
        </alternativeName>
        <alternativeName>
            <fullName evidence="14">FAD synthase</fullName>
        </alternativeName>
    </domain>
</protein>
<dbReference type="Pfam" id="PF06574">
    <property type="entry name" value="FAD_syn"/>
    <property type="match status" value="1"/>
</dbReference>
<dbReference type="InterPro" id="IPR014729">
    <property type="entry name" value="Rossmann-like_a/b/a_fold"/>
</dbReference>
<dbReference type="PIRSF" id="PIRSF004491">
    <property type="entry name" value="FAD_Synth"/>
    <property type="match status" value="1"/>
</dbReference>